<comment type="caution">
    <text evidence="5">The sequence shown here is derived from an EMBL/GenBank/DDBJ whole genome shotgun (WGS) entry which is preliminary data.</text>
</comment>
<keyword evidence="1" id="KW-0805">Transcription regulation</keyword>
<dbReference type="PANTHER" id="PTHR33164">
    <property type="entry name" value="TRANSCRIPTIONAL REGULATOR, MARR FAMILY"/>
    <property type="match status" value="1"/>
</dbReference>
<evidence type="ECO:0000256" key="2">
    <source>
        <dbReference type="ARBA" id="ARBA00023125"/>
    </source>
</evidence>
<dbReference type="InterPro" id="IPR000835">
    <property type="entry name" value="HTH_MarR-typ"/>
</dbReference>
<dbReference type="Pfam" id="PF01047">
    <property type="entry name" value="MarR"/>
    <property type="match status" value="1"/>
</dbReference>
<sequence length="164" mass="17912">MGDSTRRPGARTPGDTVTELRRVVEEVHLLWDRSEDAESMVVVSASQLRVLWVLERTPGLNLRELGEAVGSAPSALSRLCARLEAMGFVRRLPSAQSGREIELHLTHQAAVYLSERRERREQVLAALLDAMPPERIGPLADGVAALRPILDALLEAQGAVPGTH</sequence>
<name>A0A941EQV7_9ACTN</name>
<dbReference type="PANTHER" id="PTHR33164:SF103">
    <property type="entry name" value="REGULATORY PROTEIN MARR"/>
    <property type="match status" value="1"/>
</dbReference>
<dbReference type="PROSITE" id="PS01117">
    <property type="entry name" value="HTH_MARR_1"/>
    <property type="match status" value="1"/>
</dbReference>
<dbReference type="GO" id="GO:0003700">
    <property type="term" value="F:DNA-binding transcription factor activity"/>
    <property type="evidence" value="ECO:0007669"/>
    <property type="project" value="InterPro"/>
</dbReference>
<feature type="domain" description="HTH marR-type" evidence="4">
    <location>
        <begin position="13"/>
        <end position="155"/>
    </location>
</feature>
<dbReference type="InterPro" id="IPR036390">
    <property type="entry name" value="WH_DNA-bd_sf"/>
</dbReference>
<dbReference type="EMBL" id="JAGSOG010000108">
    <property type="protein sequence ID" value="MBR7835765.1"/>
    <property type="molecule type" value="Genomic_DNA"/>
</dbReference>
<dbReference type="Proteomes" id="UP000675781">
    <property type="component" value="Unassembled WGS sequence"/>
</dbReference>
<protein>
    <submittedName>
        <fullName evidence="5">MarR family transcriptional regulator</fullName>
    </submittedName>
</protein>
<dbReference type="PROSITE" id="PS50995">
    <property type="entry name" value="HTH_MARR_2"/>
    <property type="match status" value="1"/>
</dbReference>
<gene>
    <name evidence="5" type="ORF">KDL01_21005</name>
</gene>
<evidence type="ECO:0000259" key="4">
    <source>
        <dbReference type="PROSITE" id="PS50995"/>
    </source>
</evidence>
<evidence type="ECO:0000313" key="6">
    <source>
        <dbReference type="Proteomes" id="UP000675781"/>
    </source>
</evidence>
<accession>A0A941EQV7</accession>
<dbReference type="GO" id="GO:0006950">
    <property type="term" value="P:response to stress"/>
    <property type="evidence" value="ECO:0007669"/>
    <property type="project" value="TreeGrafter"/>
</dbReference>
<proteinExistence type="predicted"/>
<keyword evidence="6" id="KW-1185">Reference proteome</keyword>
<dbReference type="RefSeq" id="WP_212530257.1">
    <property type="nucleotide sequence ID" value="NZ_JAGSOG010000108.1"/>
</dbReference>
<dbReference type="InterPro" id="IPR023187">
    <property type="entry name" value="Tscrpt_reg_MarR-type_CS"/>
</dbReference>
<evidence type="ECO:0000256" key="3">
    <source>
        <dbReference type="ARBA" id="ARBA00023163"/>
    </source>
</evidence>
<dbReference type="InterPro" id="IPR036388">
    <property type="entry name" value="WH-like_DNA-bd_sf"/>
</dbReference>
<dbReference type="InterPro" id="IPR039422">
    <property type="entry name" value="MarR/SlyA-like"/>
</dbReference>
<dbReference type="Gene3D" id="1.10.10.10">
    <property type="entry name" value="Winged helix-like DNA-binding domain superfamily/Winged helix DNA-binding domain"/>
    <property type="match status" value="1"/>
</dbReference>
<evidence type="ECO:0000256" key="1">
    <source>
        <dbReference type="ARBA" id="ARBA00023015"/>
    </source>
</evidence>
<dbReference type="AlphaFoldDB" id="A0A941EQV7"/>
<dbReference type="SUPFAM" id="SSF46785">
    <property type="entry name" value="Winged helix' DNA-binding domain"/>
    <property type="match status" value="1"/>
</dbReference>
<keyword evidence="2" id="KW-0238">DNA-binding</keyword>
<keyword evidence="3" id="KW-0804">Transcription</keyword>
<dbReference type="SMART" id="SM00347">
    <property type="entry name" value="HTH_MARR"/>
    <property type="match status" value="1"/>
</dbReference>
<evidence type="ECO:0000313" key="5">
    <source>
        <dbReference type="EMBL" id="MBR7835765.1"/>
    </source>
</evidence>
<organism evidence="5 6">
    <name type="scientific">Actinospica durhamensis</name>
    <dbReference type="NCBI Taxonomy" id="1508375"/>
    <lineage>
        <taxon>Bacteria</taxon>
        <taxon>Bacillati</taxon>
        <taxon>Actinomycetota</taxon>
        <taxon>Actinomycetes</taxon>
        <taxon>Catenulisporales</taxon>
        <taxon>Actinospicaceae</taxon>
        <taxon>Actinospica</taxon>
    </lineage>
</organism>
<reference evidence="5" key="1">
    <citation type="submission" date="2021-04" db="EMBL/GenBank/DDBJ databases">
        <title>Genome based classification of Actinospica acidithermotolerans sp. nov., an actinobacterium isolated from an Indonesian hot spring.</title>
        <authorList>
            <person name="Kusuma A.B."/>
            <person name="Putra K.E."/>
            <person name="Nafisah S."/>
            <person name="Loh J."/>
            <person name="Nouioui I."/>
            <person name="Goodfellow M."/>
        </authorList>
    </citation>
    <scope>NUCLEOTIDE SEQUENCE</scope>
    <source>
        <strain evidence="5">CSCA 57</strain>
    </source>
</reference>
<dbReference type="GO" id="GO:0003677">
    <property type="term" value="F:DNA binding"/>
    <property type="evidence" value="ECO:0007669"/>
    <property type="project" value="UniProtKB-KW"/>
</dbReference>